<proteinExistence type="predicted"/>
<name>A0A2T3Z163_TRIA4</name>
<evidence type="ECO:0000313" key="3">
    <source>
        <dbReference type="Proteomes" id="UP000240493"/>
    </source>
</evidence>
<gene>
    <name evidence="2" type="ORF">M441DRAFT_235247</name>
</gene>
<evidence type="ECO:0000256" key="1">
    <source>
        <dbReference type="SAM" id="MobiDB-lite"/>
    </source>
</evidence>
<sequence length="176" mass="19117">MDGWTHCCAMIHPKPRPTNHICKDPLKKPRLLLKRVERTEQNRAESGHVQVGGGSSAASSGRAGEIIGRWSQLDRDKVEVEVEPMPLAVGQCRLKRPVEDLVSLPKTAKSESRALPVDSADLAGPPAWLVGAVNERTSPPTFAQADQFRTNQPTNQLGTALVSQAQLVPFLRPACS</sequence>
<dbReference type="Proteomes" id="UP000240493">
    <property type="component" value="Unassembled WGS sequence"/>
</dbReference>
<accession>A0A2T3Z163</accession>
<evidence type="ECO:0000313" key="2">
    <source>
        <dbReference type="EMBL" id="PTB38545.1"/>
    </source>
</evidence>
<dbReference type="AlphaFoldDB" id="A0A2T3Z163"/>
<keyword evidence="3" id="KW-1185">Reference proteome</keyword>
<dbReference type="EMBL" id="KZ679265">
    <property type="protein sequence ID" value="PTB38545.1"/>
    <property type="molecule type" value="Genomic_DNA"/>
</dbReference>
<reference evidence="2 3" key="1">
    <citation type="submission" date="2016-07" db="EMBL/GenBank/DDBJ databases">
        <title>Multiple horizontal gene transfer events from other fungi enriched the ability of initially mycotrophic Trichoderma (Ascomycota) to feed on dead plant biomass.</title>
        <authorList>
            <consortium name="DOE Joint Genome Institute"/>
            <person name="Aerts A."/>
            <person name="Atanasova L."/>
            <person name="Chenthamara K."/>
            <person name="Zhang J."/>
            <person name="Grujic M."/>
            <person name="Henrissat B."/>
            <person name="Kuo A."/>
            <person name="Salamov A."/>
            <person name="Lipzen A."/>
            <person name="Labutti K."/>
            <person name="Barry K."/>
            <person name="Miao Y."/>
            <person name="Rahimi M.J."/>
            <person name="Shen Q."/>
            <person name="Grigoriev I.V."/>
            <person name="Kubicek C.P."/>
            <person name="Druzhinina I.S."/>
        </authorList>
    </citation>
    <scope>NUCLEOTIDE SEQUENCE [LARGE SCALE GENOMIC DNA]</scope>
    <source>
        <strain evidence="2 3">CBS 433.97</strain>
    </source>
</reference>
<organism evidence="2 3">
    <name type="scientific">Trichoderma asperellum (strain ATCC 204424 / CBS 433.97 / NBRC 101777)</name>
    <dbReference type="NCBI Taxonomy" id="1042311"/>
    <lineage>
        <taxon>Eukaryota</taxon>
        <taxon>Fungi</taxon>
        <taxon>Dikarya</taxon>
        <taxon>Ascomycota</taxon>
        <taxon>Pezizomycotina</taxon>
        <taxon>Sordariomycetes</taxon>
        <taxon>Hypocreomycetidae</taxon>
        <taxon>Hypocreales</taxon>
        <taxon>Hypocreaceae</taxon>
        <taxon>Trichoderma</taxon>
    </lineage>
</organism>
<protein>
    <submittedName>
        <fullName evidence="2">Uncharacterized protein</fullName>
    </submittedName>
</protein>
<feature type="region of interest" description="Disordered" evidence="1">
    <location>
        <begin position="39"/>
        <end position="63"/>
    </location>
</feature>